<evidence type="ECO:0000256" key="7">
    <source>
        <dbReference type="ARBA" id="ARBA00023136"/>
    </source>
</evidence>
<keyword evidence="10" id="KW-0325">Glycoprotein</keyword>
<evidence type="ECO:0000256" key="13">
    <source>
        <dbReference type="PIRSR" id="PIRSR605428-52"/>
    </source>
</evidence>
<evidence type="ECO:0000256" key="9">
    <source>
        <dbReference type="ARBA" id="ARBA00023170"/>
    </source>
</evidence>
<evidence type="ECO:0000256" key="11">
    <source>
        <dbReference type="ARBA" id="ARBA00040821"/>
    </source>
</evidence>
<dbReference type="Proteomes" id="UP000887013">
    <property type="component" value="Unassembled WGS sequence"/>
</dbReference>
<sequence>MKLTATKGRYILTILGFFGVIAFTLGTGLFIFFNDIIRFFMQHELVLRPGKEFYDIWRELPIPIYQNIYIFNITNPDEYANKGAKPLLKELGPYVFRGHWMKTNVEWDEEDGTVTYKDIKEYTFVPEMSSGDQEEMVYTLNGPLLAVINYVDDYAPFLFRSFVTELMNGIFESYNETLLIHRTVRELVYEGYHEPMVADLSKVVEGFLTIPTKLVNNTFGILHERKHIGDGVFKIKSGMNGIDDYASIQEWNNQSVVDWWNGKECNEIKGTDGVQYAPGVTQNRTLSLFNPNLCRTIPLEYEKDVTVHGIKTLRFGMPSNTFASGDENPDNKCYCQGKSCRSGVMPMNCKKGAPYLISKPHFLDADKDLISAVEGIHPNTEKHKTYVDVEPTTGFVLNAAFRVQLNGVARRLKEYSPLVNVRDSIVPVLWMSEEAQLDIPFANYFKTRVQTPIIMFKVLCITAISIGGLWAVSSIAFLMCMKAKVKPETLKPSLMLKTLNSVYTSVSLWPPPEDDIKSGANEKTHL</sequence>
<feature type="disulfide bond" evidence="13">
    <location>
        <begin position="335"/>
        <end position="340"/>
    </location>
</feature>
<name>A0A8X6N889_NEPPI</name>
<dbReference type="EMBL" id="BMAW01101509">
    <property type="protein sequence ID" value="GFS99699.1"/>
    <property type="molecule type" value="Genomic_DNA"/>
</dbReference>
<keyword evidence="4" id="KW-1003">Cell membrane</keyword>
<keyword evidence="6 14" id="KW-1133">Transmembrane helix</keyword>
<evidence type="ECO:0000313" key="16">
    <source>
        <dbReference type="Proteomes" id="UP000887013"/>
    </source>
</evidence>
<evidence type="ECO:0000256" key="2">
    <source>
        <dbReference type="ARBA" id="ARBA00004651"/>
    </source>
</evidence>
<evidence type="ECO:0000256" key="12">
    <source>
        <dbReference type="ARBA" id="ARBA00042244"/>
    </source>
</evidence>
<organism evidence="15 16">
    <name type="scientific">Nephila pilipes</name>
    <name type="common">Giant wood spider</name>
    <name type="synonym">Nephila maculata</name>
    <dbReference type="NCBI Taxonomy" id="299642"/>
    <lineage>
        <taxon>Eukaryota</taxon>
        <taxon>Metazoa</taxon>
        <taxon>Ecdysozoa</taxon>
        <taxon>Arthropoda</taxon>
        <taxon>Chelicerata</taxon>
        <taxon>Arachnida</taxon>
        <taxon>Araneae</taxon>
        <taxon>Araneomorphae</taxon>
        <taxon>Entelegynae</taxon>
        <taxon>Araneoidea</taxon>
        <taxon>Nephilidae</taxon>
        <taxon>Nephila</taxon>
    </lineage>
</organism>
<feature type="transmembrane region" description="Helical" evidence="14">
    <location>
        <begin position="454"/>
        <end position="481"/>
    </location>
</feature>
<proteinExistence type="inferred from homology"/>
<dbReference type="InterPro" id="IPR002159">
    <property type="entry name" value="CD36_fam"/>
</dbReference>
<keyword evidence="5 14" id="KW-0812">Transmembrane</keyword>
<keyword evidence="8 13" id="KW-1015">Disulfide bond</keyword>
<comment type="caution">
    <text evidence="15">The sequence shown here is derived from an EMBL/GenBank/DDBJ whole genome shotgun (WGS) entry which is preliminary data.</text>
</comment>
<keyword evidence="9" id="KW-0675">Receptor</keyword>
<feature type="disulfide bond" evidence="13">
    <location>
        <begin position="265"/>
        <end position="333"/>
    </location>
</feature>
<keyword evidence="7 14" id="KW-0472">Membrane</keyword>
<evidence type="ECO:0000256" key="8">
    <source>
        <dbReference type="ARBA" id="ARBA00023157"/>
    </source>
</evidence>
<evidence type="ECO:0000256" key="5">
    <source>
        <dbReference type="ARBA" id="ARBA00022692"/>
    </source>
</evidence>
<dbReference type="GO" id="GO:0005737">
    <property type="term" value="C:cytoplasm"/>
    <property type="evidence" value="ECO:0007669"/>
    <property type="project" value="TreeGrafter"/>
</dbReference>
<dbReference type="AlphaFoldDB" id="A0A8X6N889"/>
<evidence type="ECO:0000256" key="6">
    <source>
        <dbReference type="ARBA" id="ARBA00022989"/>
    </source>
</evidence>
<dbReference type="Pfam" id="PF01130">
    <property type="entry name" value="CD36"/>
    <property type="match status" value="1"/>
</dbReference>
<reference evidence="15" key="1">
    <citation type="submission" date="2020-08" db="EMBL/GenBank/DDBJ databases">
        <title>Multicomponent nature underlies the extraordinary mechanical properties of spider dragline silk.</title>
        <authorList>
            <person name="Kono N."/>
            <person name="Nakamura H."/>
            <person name="Mori M."/>
            <person name="Yoshida Y."/>
            <person name="Ohtoshi R."/>
            <person name="Malay A.D."/>
            <person name="Moran D.A.P."/>
            <person name="Tomita M."/>
            <person name="Numata K."/>
            <person name="Arakawa K."/>
        </authorList>
    </citation>
    <scope>NUCLEOTIDE SEQUENCE</scope>
</reference>
<dbReference type="PRINTS" id="PR01609">
    <property type="entry name" value="CD36FAMILY"/>
</dbReference>
<dbReference type="PANTHER" id="PTHR11923">
    <property type="entry name" value="SCAVENGER RECEPTOR CLASS B TYPE-1 SR-B1"/>
    <property type="match status" value="1"/>
</dbReference>
<dbReference type="PANTHER" id="PTHR11923:SF110">
    <property type="entry name" value="SCAVENGER RECEPTOR CLASS B MEMBER 1"/>
    <property type="match status" value="1"/>
</dbReference>
<feature type="transmembrane region" description="Helical" evidence="14">
    <location>
        <begin position="12"/>
        <end position="33"/>
    </location>
</feature>
<dbReference type="InterPro" id="IPR005428">
    <property type="entry name" value="CD36/SCARB1/SNMP1"/>
</dbReference>
<evidence type="ECO:0000256" key="3">
    <source>
        <dbReference type="ARBA" id="ARBA00010532"/>
    </source>
</evidence>
<comment type="subcellular location">
    <subcellularLocation>
        <location evidence="2">Cell membrane</location>
        <topology evidence="2">Multi-pass membrane protein</topology>
    </subcellularLocation>
    <subcellularLocation>
        <location evidence="1">Membrane</location>
        <location evidence="1">Caveola</location>
        <topology evidence="1">Multi-pass membrane protein</topology>
    </subcellularLocation>
</comment>
<evidence type="ECO:0000256" key="1">
    <source>
        <dbReference type="ARBA" id="ARBA00004189"/>
    </source>
</evidence>
<dbReference type="GO" id="GO:0005044">
    <property type="term" value="F:scavenger receptor activity"/>
    <property type="evidence" value="ECO:0007669"/>
    <property type="project" value="TreeGrafter"/>
</dbReference>
<evidence type="ECO:0000313" key="15">
    <source>
        <dbReference type="EMBL" id="GFS99699.1"/>
    </source>
</evidence>
<accession>A0A8X6N889</accession>
<gene>
    <name evidence="15" type="primary">Cd36</name>
    <name evidence="15" type="ORF">NPIL_696691</name>
</gene>
<evidence type="ECO:0000256" key="14">
    <source>
        <dbReference type="SAM" id="Phobius"/>
    </source>
</evidence>
<comment type="similarity">
    <text evidence="3">Belongs to the CD36 family.</text>
</comment>
<dbReference type="GO" id="GO:0005901">
    <property type="term" value="C:caveola"/>
    <property type="evidence" value="ECO:0007669"/>
    <property type="project" value="UniProtKB-SubCell"/>
</dbReference>
<keyword evidence="16" id="KW-1185">Reference proteome</keyword>
<dbReference type="PRINTS" id="PR01610">
    <property type="entry name" value="CD36ANTIGEN"/>
</dbReference>
<feature type="disulfide bond" evidence="13">
    <location>
        <begin position="294"/>
        <end position="349"/>
    </location>
</feature>
<protein>
    <recommendedName>
        <fullName evidence="11">Scavenger receptor class B member 1</fullName>
    </recommendedName>
    <alternativeName>
        <fullName evidence="12">SR-BI</fullName>
    </alternativeName>
</protein>
<evidence type="ECO:0000256" key="10">
    <source>
        <dbReference type="ARBA" id="ARBA00023180"/>
    </source>
</evidence>
<dbReference type="OrthoDB" id="195015at2759"/>
<evidence type="ECO:0000256" key="4">
    <source>
        <dbReference type="ARBA" id="ARBA00022475"/>
    </source>
</evidence>